<dbReference type="EC" id="3.1.26.4" evidence="5"/>
<dbReference type="GO" id="GO:0003964">
    <property type="term" value="F:RNA-directed DNA polymerase activity"/>
    <property type="evidence" value="ECO:0007669"/>
    <property type="project" value="UniProtKB-KW"/>
</dbReference>
<name>A0A289G8R6_VIBAN</name>
<reference evidence="11 12" key="1">
    <citation type="submission" date="2018-12" db="EMBL/GenBank/DDBJ databases">
        <title>Characterization and Draft Genome of Vibrio anguillarum J360 Marine Pathogen Isolated from an Outbreak in Lumpfish (Cyclopterus lumpus).</title>
        <authorList>
            <person name="Vasquez J.I."/>
            <person name="Cao T."/>
            <person name="Chakraborty S."/>
            <person name="Gnanagobal H."/>
            <person name="Wescot J."/>
            <person name="Boyce D."/>
            <person name="Santander J."/>
        </authorList>
    </citation>
    <scope>NUCLEOTIDE SEQUENCE [LARGE SCALE GENOMIC DNA]</scope>
    <source>
        <strain evidence="11 12">J360</strain>
    </source>
</reference>
<comment type="cofactor">
    <cofactor evidence="2">
        <name>Mg(2+)</name>
        <dbReference type="ChEBI" id="CHEBI:18420"/>
    </cofactor>
</comment>
<evidence type="ECO:0000256" key="4">
    <source>
        <dbReference type="ARBA" id="ARBA00011245"/>
    </source>
</evidence>
<keyword evidence="11" id="KW-0548">Nucleotidyltransferase</keyword>
<comment type="catalytic activity">
    <reaction evidence="1">
        <text>Endonucleolytic cleavage to 5'-phosphomonoester.</text>
        <dbReference type="EC" id="3.1.26.4"/>
    </reaction>
</comment>
<protein>
    <recommendedName>
        <fullName evidence="5">ribonuclease H</fullName>
        <ecNumber evidence="5">3.1.26.4</ecNumber>
    </recommendedName>
</protein>
<dbReference type="PROSITE" id="PS50879">
    <property type="entry name" value="RNASE_H_1"/>
    <property type="match status" value="1"/>
</dbReference>
<organism evidence="11 12">
    <name type="scientific">Vibrio anguillarum</name>
    <name type="common">Listonella anguillarum</name>
    <dbReference type="NCBI Taxonomy" id="55601"/>
    <lineage>
        <taxon>Bacteria</taxon>
        <taxon>Pseudomonadati</taxon>
        <taxon>Pseudomonadota</taxon>
        <taxon>Gammaproteobacteria</taxon>
        <taxon>Vibrionales</taxon>
        <taxon>Vibrionaceae</taxon>
        <taxon>Vibrio</taxon>
    </lineage>
</organism>
<evidence type="ECO:0000256" key="2">
    <source>
        <dbReference type="ARBA" id="ARBA00001946"/>
    </source>
</evidence>
<gene>
    <name evidence="11" type="ORF">DYL72_08215</name>
</gene>
<comment type="similarity">
    <text evidence="3">Belongs to the RNase H family.</text>
</comment>
<dbReference type="PANTHER" id="PTHR10642">
    <property type="entry name" value="RIBONUCLEASE H1"/>
    <property type="match status" value="1"/>
</dbReference>
<dbReference type="GO" id="GO:0043137">
    <property type="term" value="P:DNA replication, removal of RNA primer"/>
    <property type="evidence" value="ECO:0007669"/>
    <property type="project" value="TreeGrafter"/>
</dbReference>
<evidence type="ECO:0000256" key="7">
    <source>
        <dbReference type="ARBA" id="ARBA00022723"/>
    </source>
</evidence>
<keyword evidence="10" id="KW-0460">Magnesium</keyword>
<dbReference type="PANTHER" id="PTHR10642:SF26">
    <property type="entry name" value="RIBONUCLEASE H1"/>
    <property type="match status" value="1"/>
</dbReference>
<dbReference type="Pfam" id="PF00075">
    <property type="entry name" value="RNase_H"/>
    <property type="match status" value="1"/>
</dbReference>
<dbReference type="InterPro" id="IPR036397">
    <property type="entry name" value="RNaseH_sf"/>
</dbReference>
<dbReference type="Gene3D" id="3.30.420.10">
    <property type="entry name" value="Ribonuclease H-like superfamily/Ribonuclease H"/>
    <property type="match status" value="1"/>
</dbReference>
<dbReference type="InterPro" id="IPR012337">
    <property type="entry name" value="RNaseH-like_sf"/>
</dbReference>
<evidence type="ECO:0000256" key="9">
    <source>
        <dbReference type="ARBA" id="ARBA00022801"/>
    </source>
</evidence>
<evidence type="ECO:0000256" key="6">
    <source>
        <dbReference type="ARBA" id="ARBA00022722"/>
    </source>
</evidence>
<dbReference type="InterPro" id="IPR050092">
    <property type="entry name" value="RNase_H"/>
</dbReference>
<dbReference type="InterPro" id="IPR022892">
    <property type="entry name" value="RNaseHI"/>
</dbReference>
<dbReference type="EMBL" id="CP034672">
    <property type="protein sequence ID" value="AZS25033.1"/>
    <property type="molecule type" value="Genomic_DNA"/>
</dbReference>
<keyword evidence="11" id="KW-0808">Transferase</keyword>
<evidence type="ECO:0000256" key="8">
    <source>
        <dbReference type="ARBA" id="ARBA00022759"/>
    </source>
</evidence>
<keyword evidence="8" id="KW-0255">Endonuclease</keyword>
<accession>A0A289G8R6</accession>
<keyword evidence="9" id="KW-0378">Hydrolase</keyword>
<evidence type="ECO:0000256" key="10">
    <source>
        <dbReference type="ARBA" id="ARBA00022842"/>
    </source>
</evidence>
<evidence type="ECO:0000256" key="3">
    <source>
        <dbReference type="ARBA" id="ARBA00005300"/>
    </source>
</evidence>
<keyword evidence="11" id="KW-0695">RNA-directed DNA polymerase</keyword>
<dbReference type="GO" id="GO:0004523">
    <property type="term" value="F:RNA-DNA hybrid ribonuclease activity"/>
    <property type="evidence" value="ECO:0007669"/>
    <property type="project" value="UniProtKB-EC"/>
</dbReference>
<dbReference type="GO" id="GO:0003676">
    <property type="term" value="F:nucleic acid binding"/>
    <property type="evidence" value="ECO:0007669"/>
    <property type="project" value="InterPro"/>
</dbReference>
<evidence type="ECO:0000313" key="11">
    <source>
        <dbReference type="EMBL" id="AZS25033.1"/>
    </source>
</evidence>
<dbReference type="AlphaFoldDB" id="A0A289G8R6"/>
<keyword evidence="6" id="KW-0540">Nuclease</keyword>
<dbReference type="NCBIfam" id="NF006433">
    <property type="entry name" value="PRK08719.1"/>
    <property type="match status" value="1"/>
</dbReference>
<evidence type="ECO:0000256" key="5">
    <source>
        <dbReference type="ARBA" id="ARBA00012180"/>
    </source>
</evidence>
<dbReference type="Proteomes" id="UP000256923">
    <property type="component" value="Chromosome 1"/>
</dbReference>
<evidence type="ECO:0000256" key="1">
    <source>
        <dbReference type="ARBA" id="ARBA00000077"/>
    </source>
</evidence>
<proteinExistence type="inferred from homology"/>
<comment type="subunit">
    <text evidence="4">Monomer.</text>
</comment>
<dbReference type="CDD" id="cd09278">
    <property type="entry name" value="RNase_HI_prokaryote_like"/>
    <property type="match status" value="1"/>
</dbReference>
<keyword evidence="7" id="KW-0479">Metal-binding</keyword>
<evidence type="ECO:0000313" key="12">
    <source>
        <dbReference type="Proteomes" id="UP000256923"/>
    </source>
</evidence>
<dbReference type="InterPro" id="IPR002156">
    <property type="entry name" value="RNaseH_domain"/>
</dbReference>
<dbReference type="SUPFAM" id="SSF53098">
    <property type="entry name" value="Ribonuclease H-like"/>
    <property type="match status" value="1"/>
</dbReference>
<sequence>MSYSIYVDGAAPNNQHECKRGGVGMVVFNEDDDIVHEEGITINRSTDNAELELLALIEGLEYAEDGDVIYSDSEYCVKGFNLWLDGWKKKGWRRADKKQIKNRCLWQTVDALRADKYVEVKKVRAHSGVRGNEIADSLAVDAARSGID</sequence>
<dbReference type="RefSeq" id="WP_019283002.1">
    <property type="nucleotide sequence ID" value="NZ_CP023054.1"/>
</dbReference>
<dbReference type="GO" id="GO:0046872">
    <property type="term" value="F:metal ion binding"/>
    <property type="evidence" value="ECO:0007669"/>
    <property type="project" value="UniProtKB-KW"/>
</dbReference>